<evidence type="ECO:0000259" key="2">
    <source>
        <dbReference type="Pfam" id="PF13837"/>
    </source>
</evidence>
<dbReference type="EMBL" id="KI277432">
    <property type="protein sequence ID" value="ESA20314.1"/>
    <property type="molecule type" value="Genomic_DNA"/>
</dbReference>
<name>U9UIQ9_RHIID</name>
<organism evidence="3">
    <name type="scientific">Rhizophagus irregularis (strain DAOM 181602 / DAOM 197198 / MUCL 43194)</name>
    <name type="common">Arbuscular mycorrhizal fungus</name>
    <name type="synonym">Glomus intraradices</name>
    <dbReference type="NCBI Taxonomy" id="747089"/>
    <lineage>
        <taxon>Eukaryota</taxon>
        <taxon>Fungi</taxon>
        <taxon>Fungi incertae sedis</taxon>
        <taxon>Mucoromycota</taxon>
        <taxon>Glomeromycotina</taxon>
        <taxon>Glomeromycetes</taxon>
        <taxon>Glomerales</taxon>
        <taxon>Glomeraceae</taxon>
        <taxon>Rhizophagus</taxon>
    </lineage>
</organism>
<feature type="compositionally biased region" description="Polar residues" evidence="1">
    <location>
        <begin position="268"/>
        <end position="283"/>
    </location>
</feature>
<gene>
    <name evidence="3" type="ORF">GLOINDRAFT_18647</name>
</gene>
<feature type="compositionally biased region" description="Basic and acidic residues" evidence="1">
    <location>
        <begin position="284"/>
        <end position="305"/>
    </location>
</feature>
<dbReference type="AlphaFoldDB" id="U9UIQ9"/>
<dbReference type="InterPro" id="IPR044822">
    <property type="entry name" value="Myb_DNA-bind_4"/>
</dbReference>
<feature type="compositionally biased region" description="Polar residues" evidence="1">
    <location>
        <begin position="306"/>
        <end position="316"/>
    </location>
</feature>
<feature type="compositionally biased region" description="Basic and acidic residues" evidence="1">
    <location>
        <begin position="162"/>
        <end position="179"/>
    </location>
</feature>
<proteinExistence type="predicted"/>
<evidence type="ECO:0000256" key="1">
    <source>
        <dbReference type="SAM" id="MobiDB-lite"/>
    </source>
</evidence>
<reference evidence="3" key="1">
    <citation type="submission" date="2013-07" db="EMBL/GenBank/DDBJ databases">
        <title>The genome of an arbuscular mycorrhizal fungus provides insights into the evolution of the oldest plant symbiosis.</title>
        <authorList>
            <consortium name="DOE Joint Genome Institute"/>
            <person name="Tisserant E."/>
            <person name="Malbreil M."/>
            <person name="Kuo A."/>
            <person name="Kohler A."/>
            <person name="Symeonidi A."/>
            <person name="Balestrini R."/>
            <person name="Charron P."/>
            <person name="Duensing N."/>
            <person name="Frei-dit-Frey N."/>
            <person name="Gianinazzi-Pearson V."/>
            <person name="Gilbert B."/>
            <person name="Handa Y."/>
            <person name="Hijri M."/>
            <person name="Kaul R."/>
            <person name="Kawaguchi M."/>
            <person name="Krajinski F."/>
            <person name="Lammers P."/>
            <person name="Lapierre D."/>
            <person name="Masclaux F.G."/>
            <person name="Murat C."/>
            <person name="Morin E."/>
            <person name="Ndikumana S."/>
            <person name="Pagni M."/>
            <person name="Petitpierre D."/>
            <person name="Requena N."/>
            <person name="Rosikiewicz P."/>
            <person name="Riley R."/>
            <person name="Saito K."/>
            <person name="San Clemente H."/>
            <person name="Shapiro H."/>
            <person name="van Tuinen D."/>
            <person name="Becard G."/>
            <person name="Bonfante P."/>
            <person name="Paszkowski U."/>
            <person name="Shachar-Hill Y."/>
            <person name="Young J.P."/>
            <person name="Sanders I.R."/>
            <person name="Henrissat B."/>
            <person name="Rensing S.A."/>
            <person name="Grigoriev I.V."/>
            <person name="Corradi N."/>
            <person name="Roux C."/>
            <person name="Martin F."/>
        </authorList>
    </citation>
    <scope>NUCLEOTIDE SEQUENCE</scope>
    <source>
        <strain evidence="3">DAOM 197198</strain>
    </source>
</reference>
<sequence length="316" mass="37593">METTLHDRENFTKADIKNNKKKSCQWNDDNIKLLLSFLIERKEEVNQLSTKRGDSGNTKAKLWQDASNIFLDSHCQYSAEQCAVKWKNIKKKYKDDMDHNKKSGNDLIEVKYKAEVEEILDGNRPSLTPKLLESSLDQNDEVIIEKEALFNEITGRSKRKNRSDESIQEDEPRKANRSEVRKVKNMLEDLIYQRKEEQENRKIERERREVERKEREERRQQEFSLLISALNSTNRNMMFSQNDVPFYYQSSSFNTMQFMDTSYTDTPQINRTHTPQINRTHTSQIDRTRTSQIDRTRTPQIDRTRTPQIDPTLQFE</sequence>
<dbReference type="Pfam" id="PF13837">
    <property type="entry name" value="Myb_DNA-bind_4"/>
    <property type="match status" value="1"/>
</dbReference>
<accession>U9UIQ9</accession>
<evidence type="ECO:0000313" key="3">
    <source>
        <dbReference type="EMBL" id="ESA20314.1"/>
    </source>
</evidence>
<feature type="region of interest" description="Disordered" evidence="1">
    <location>
        <begin position="155"/>
        <end position="179"/>
    </location>
</feature>
<dbReference type="VEuPathDB" id="FungiDB:RhiirFUN_000855"/>
<feature type="domain" description="Myb/SANT-like DNA-binding" evidence="2">
    <location>
        <begin position="24"/>
        <end position="105"/>
    </location>
</feature>
<feature type="region of interest" description="Disordered" evidence="1">
    <location>
        <begin position="268"/>
        <end position="316"/>
    </location>
</feature>
<dbReference type="Gene3D" id="1.10.10.60">
    <property type="entry name" value="Homeodomain-like"/>
    <property type="match status" value="1"/>
</dbReference>
<dbReference type="HOGENOM" id="CLU_880409_0_0_1"/>
<protein>
    <recommendedName>
        <fullName evidence="2">Myb/SANT-like DNA-binding domain-containing protein</fullName>
    </recommendedName>
</protein>
<feature type="region of interest" description="Disordered" evidence="1">
    <location>
        <begin position="197"/>
        <end position="220"/>
    </location>
</feature>